<keyword evidence="5" id="KW-1185">Reference proteome</keyword>
<gene>
    <name evidence="4" type="ORF">CUC15_03455</name>
</gene>
<reference evidence="5" key="1">
    <citation type="submission" date="2017-11" db="EMBL/GenBank/DDBJ databases">
        <authorList>
            <person name="Zhu W."/>
        </authorList>
    </citation>
    <scope>NUCLEOTIDE SEQUENCE [LARGE SCALE GENOMIC DNA]</scope>
    <source>
        <strain evidence="5">160</strain>
    </source>
</reference>
<sequence>MTKMVPDPYVNQRTVRDFDCEPNSNQISVIVEYMGSPRVEKWDLDQRRPEQPSFASERITFLKYVTGTSDLIIGMDVTGNEREQLFLLKENGMLTSLTDSPEHVHLYGGSSPDGKWIAWSSNRRNPAFLDIYIQSLETLESHLVFAADGMFSVERWFPNGNALLVRRTNSALDQDLGILSLLTGNIDWITEHSGEASYRNIHFSNNGDKIYLLSNKDSEFYGLAYIHLPSKQLTWLLRGNWDFEGLAFNKENNLFAFTENQGGISKGYLFDLNQGTLYTWETPMGVITNLTFLPQRQMLLFKLNGPAHPSELWALHLPTLQAQPLMNISKPLEGGELTEPRLLSYRSFDGLQIPFFYYKPKPAAKKHPVVIYLHGGPESQSRASYNPLLQYLLSEGFAITTPNFRGSTGYGKTYTHLDDARKRMDALKDVISLVDLLKQDPDIDASKIAVLGGSYGGFLTLAAISHYPNLWAAAVDIVGMSSLRTFIQTTSPWRKRLREIEYGTVKQDADFFNQIDPLNHADKITAPLLVIHGVNDPRVPVGESEQIVNKLKQRGHPVTYHRIEGEGHNIVKQEDKIYVYSMVATFLEQYMGRD</sequence>
<dbReference type="PANTHER" id="PTHR42776">
    <property type="entry name" value="SERINE PEPTIDASE S9 FAMILY MEMBER"/>
    <property type="match status" value="1"/>
</dbReference>
<keyword evidence="2" id="KW-0720">Serine protease</keyword>
<dbReference type="Pfam" id="PF00326">
    <property type="entry name" value="Peptidase_S9"/>
    <property type="match status" value="1"/>
</dbReference>
<dbReference type="GO" id="GO:0004252">
    <property type="term" value="F:serine-type endopeptidase activity"/>
    <property type="evidence" value="ECO:0007669"/>
    <property type="project" value="InterPro"/>
</dbReference>
<dbReference type="PANTHER" id="PTHR42776:SF27">
    <property type="entry name" value="DIPEPTIDYL PEPTIDASE FAMILY MEMBER 6"/>
    <property type="match status" value="1"/>
</dbReference>
<dbReference type="Gene3D" id="2.120.10.30">
    <property type="entry name" value="TolB, C-terminal domain"/>
    <property type="match status" value="1"/>
</dbReference>
<dbReference type="InterPro" id="IPR029058">
    <property type="entry name" value="AB_hydrolase_fold"/>
</dbReference>
<dbReference type="KEGG" id="ocn:CUC15_03455"/>
<evidence type="ECO:0000313" key="5">
    <source>
        <dbReference type="Proteomes" id="UP000253908"/>
    </source>
</evidence>
<dbReference type="Gene3D" id="3.40.50.1820">
    <property type="entry name" value="alpha/beta hydrolase"/>
    <property type="match status" value="1"/>
</dbReference>
<dbReference type="OrthoDB" id="108903at2"/>
<dbReference type="InterPro" id="IPR002470">
    <property type="entry name" value="Peptidase_S9A"/>
</dbReference>
<name>A0A345PDJ7_9BACI</name>
<dbReference type="Pfam" id="PF07676">
    <property type="entry name" value="PD40"/>
    <property type="match status" value="1"/>
</dbReference>
<dbReference type="InterPro" id="IPR001375">
    <property type="entry name" value="Peptidase_S9_cat"/>
</dbReference>
<dbReference type="GO" id="GO:0006508">
    <property type="term" value="P:proteolysis"/>
    <property type="evidence" value="ECO:0007669"/>
    <property type="project" value="InterPro"/>
</dbReference>
<evidence type="ECO:0000259" key="3">
    <source>
        <dbReference type="Pfam" id="PF00326"/>
    </source>
</evidence>
<dbReference type="EMBL" id="CP024848">
    <property type="protein sequence ID" value="AXI08077.1"/>
    <property type="molecule type" value="Genomic_DNA"/>
</dbReference>
<keyword evidence="1" id="KW-0378">Hydrolase</keyword>
<keyword evidence="2" id="KW-0645">Protease</keyword>
<dbReference type="SUPFAM" id="SSF82171">
    <property type="entry name" value="DPP6 N-terminal domain-like"/>
    <property type="match status" value="1"/>
</dbReference>
<evidence type="ECO:0000256" key="1">
    <source>
        <dbReference type="ARBA" id="ARBA00022801"/>
    </source>
</evidence>
<evidence type="ECO:0000313" key="4">
    <source>
        <dbReference type="EMBL" id="AXI08077.1"/>
    </source>
</evidence>
<dbReference type="InterPro" id="IPR011659">
    <property type="entry name" value="WD40"/>
</dbReference>
<dbReference type="AlphaFoldDB" id="A0A345PDJ7"/>
<organism evidence="4 5">
    <name type="scientific">Oceanobacillus zhaokaii</name>
    <dbReference type="NCBI Taxonomy" id="2052660"/>
    <lineage>
        <taxon>Bacteria</taxon>
        <taxon>Bacillati</taxon>
        <taxon>Bacillota</taxon>
        <taxon>Bacilli</taxon>
        <taxon>Bacillales</taxon>
        <taxon>Bacillaceae</taxon>
        <taxon>Oceanobacillus</taxon>
    </lineage>
</organism>
<protein>
    <submittedName>
        <fullName evidence="4">S9 family peptidase</fullName>
    </submittedName>
</protein>
<dbReference type="RefSeq" id="WP_114915370.1">
    <property type="nucleotide sequence ID" value="NZ_CP024848.1"/>
</dbReference>
<dbReference type="PRINTS" id="PR00862">
    <property type="entry name" value="PROLIGOPTASE"/>
</dbReference>
<dbReference type="Proteomes" id="UP000253908">
    <property type="component" value="Chromosome"/>
</dbReference>
<dbReference type="InterPro" id="IPR011042">
    <property type="entry name" value="6-blade_b-propeller_TolB-like"/>
</dbReference>
<accession>A0A345PDJ7</accession>
<feature type="domain" description="Peptidase S9 prolyl oligopeptidase catalytic" evidence="3">
    <location>
        <begin position="389"/>
        <end position="592"/>
    </location>
</feature>
<evidence type="ECO:0000256" key="2">
    <source>
        <dbReference type="ARBA" id="ARBA00022825"/>
    </source>
</evidence>
<dbReference type="SUPFAM" id="SSF53474">
    <property type="entry name" value="alpha/beta-Hydrolases"/>
    <property type="match status" value="1"/>
</dbReference>
<proteinExistence type="predicted"/>